<reference evidence="1 5" key="2">
    <citation type="submission" date="2020-02" db="EMBL/GenBank/DDBJ databases">
        <title>Whole genome shot-gun sequencing of clinical Carbapenem resistant A. baumannii.</title>
        <authorList>
            <person name="Veeraraghavan B."/>
            <person name="Mathur P."/>
            <person name="Vijayakumar S."/>
            <person name="Vasudevan K."/>
            <person name="Lincy M."/>
            <person name="Kirubananthan A."/>
        </authorList>
    </citation>
    <scope>NUCLEOTIDE SEQUENCE [LARGE SCALE GENOMIC DNA]</scope>
    <source>
        <strain evidence="1 5">SP816</strain>
    </source>
</reference>
<name>A0A235DF33_ACIBA</name>
<evidence type="ECO:0000313" key="1">
    <source>
        <dbReference type="EMBL" id="NDW42674.1"/>
    </source>
</evidence>
<dbReference type="EMBL" id="CP072270">
    <property type="protein sequence ID" value="QTK44487.1"/>
    <property type="molecule type" value="Genomic_DNA"/>
</dbReference>
<dbReference type="RefSeq" id="WP_031562314.1">
    <property type="nucleotide sequence ID" value="NZ_AP014649.1"/>
</dbReference>
<proteinExistence type="predicted"/>
<evidence type="ECO:0000313" key="4">
    <source>
        <dbReference type="Proteomes" id="UP000197394"/>
    </source>
</evidence>
<dbReference type="EMBL" id="JAAGTY010000024">
    <property type="protein sequence ID" value="NDW42674.1"/>
    <property type="molecule type" value="Genomic_DNA"/>
</dbReference>
<dbReference type="Proteomes" id="UP000664966">
    <property type="component" value="Chromosome"/>
</dbReference>
<dbReference type="Proteomes" id="UP000197394">
    <property type="component" value="Unassembled WGS sequence"/>
</dbReference>
<dbReference type="EMBL" id="NGKM01000001">
    <property type="protein sequence ID" value="OWK68400.1"/>
    <property type="molecule type" value="Genomic_DNA"/>
</dbReference>
<evidence type="ECO:0000313" key="3">
    <source>
        <dbReference type="EMBL" id="QTK44487.1"/>
    </source>
</evidence>
<reference evidence="2 4" key="1">
    <citation type="submission" date="2017-05" db="EMBL/GenBank/DDBJ databases">
        <title>Draft genome sequence of MDR A. baumannii AB360.</title>
        <authorList>
            <person name="Wareham D.W."/>
            <person name="Bean D.C."/>
        </authorList>
    </citation>
    <scope>NUCLEOTIDE SEQUENCE [LARGE SCALE GENOMIC DNA]</scope>
    <source>
        <strain evidence="2 4">AB360</strain>
    </source>
</reference>
<organism evidence="2 4">
    <name type="scientific">Acinetobacter baumannii</name>
    <dbReference type="NCBI Taxonomy" id="470"/>
    <lineage>
        <taxon>Bacteria</taxon>
        <taxon>Pseudomonadati</taxon>
        <taxon>Pseudomonadota</taxon>
        <taxon>Gammaproteobacteria</taxon>
        <taxon>Moraxellales</taxon>
        <taxon>Moraxellaceae</taxon>
        <taxon>Acinetobacter</taxon>
        <taxon>Acinetobacter calcoaceticus/baumannii complex</taxon>
    </lineage>
</organism>
<reference evidence="3" key="3">
    <citation type="submission" date="2021-03" db="EMBL/GenBank/DDBJ databases">
        <title>Complete genome sequencing of Acinetobacter baumannii.</title>
        <authorList>
            <person name="Yadav B."/>
            <person name="Makwana N."/>
            <person name="Kharat A.S."/>
            <person name="Veeraraghavan B."/>
            <person name="Vijayakumar S."/>
            <person name="Priya M."/>
        </authorList>
    </citation>
    <scope>NUCLEOTIDE SEQUENCE</scope>
    <source>
        <strain evidence="3">KSK6</strain>
    </source>
</reference>
<accession>A0A235DF33</accession>
<gene>
    <name evidence="2" type="ORF">CBE85_01275</name>
    <name evidence="1" type="ORF">G3N53_16500</name>
    <name evidence="3" type="ORF">J6E47_05300</name>
</gene>
<dbReference type="Proteomes" id="UP000470018">
    <property type="component" value="Unassembled WGS sequence"/>
</dbReference>
<dbReference type="AlphaFoldDB" id="A0A235DF33"/>
<evidence type="ECO:0000313" key="2">
    <source>
        <dbReference type="EMBL" id="OWK68400.1"/>
    </source>
</evidence>
<sequence length="179" mass="20086">MNKITLTEPLLCHLQDQWLKEAEDSSFDSERLFLLKSNFAQIISSNLFGNYSERINQSTFFGMQDDAGKIIALVEVIKVKVGNEITLKLMSIDLCPSIEQLSKEDYDVFNAKVLASCVATFLAESANSGCTKVYARNDSTLEYLTQLHVGLTAASQALDELNLSVQFEGPRWLAFRFKN</sequence>
<evidence type="ECO:0000313" key="5">
    <source>
        <dbReference type="Proteomes" id="UP000470018"/>
    </source>
</evidence>
<protein>
    <submittedName>
        <fullName evidence="2">Uncharacterized protein</fullName>
    </submittedName>
</protein>